<evidence type="ECO:0000313" key="3">
    <source>
        <dbReference type="EMBL" id="KAJ9684987.1"/>
    </source>
</evidence>
<feature type="transmembrane region" description="Helical" evidence="2">
    <location>
        <begin position="177"/>
        <end position="196"/>
    </location>
</feature>
<reference evidence="3 4" key="1">
    <citation type="journal article" date="2023" name="BMC Biotechnol.">
        <title>Vitis rotundifolia cv Carlos genome sequencing.</title>
        <authorList>
            <person name="Huff M."/>
            <person name="Hulse-Kemp A."/>
            <person name="Scheffler B."/>
            <person name="Youngblood R."/>
            <person name="Simpson S."/>
            <person name="Babiker E."/>
            <person name="Staton M."/>
        </authorList>
    </citation>
    <scope>NUCLEOTIDE SEQUENCE [LARGE SCALE GENOMIC DNA]</scope>
    <source>
        <tissue evidence="3">Leaf</tissue>
    </source>
</reference>
<protein>
    <recommendedName>
        <fullName evidence="1">3-hydroxyisobutyryl-CoA hydrolase</fullName>
        <shortName evidence="1">HIB-CoA hydrolase</shortName>
        <shortName evidence="1">HIBYL-CoA-H</shortName>
        <ecNumber evidence="1">3.1.2.4</ecNumber>
    </recommendedName>
    <alternativeName>
        <fullName evidence="1">3-hydroxyisobutyryl-coenzyme A hydrolase</fullName>
    </alternativeName>
</protein>
<evidence type="ECO:0000256" key="2">
    <source>
        <dbReference type="SAM" id="Phobius"/>
    </source>
</evidence>
<organism evidence="3 4">
    <name type="scientific">Vitis rotundifolia</name>
    <name type="common">Muscadine grape</name>
    <dbReference type="NCBI Taxonomy" id="103349"/>
    <lineage>
        <taxon>Eukaryota</taxon>
        <taxon>Viridiplantae</taxon>
        <taxon>Streptophyta</taxon>
        <taxon>Embryophyta</taxon>
        <taxon>Tracheophyta</taxon>
        <taxon>Spermatophyta</taxon>
        <taxon>Magnoliopsida</taxon>
        <taxon>eudicotyledons</taxon>
        <taxon>Gunneridae</taxon>
        <taxon>Pentapetalae</taxon>
        <taxon>rosids</taxon>
        <taxon>Vitales</taxon>
        <taxon>Vitaceae</taxon>
        <taxon>Viteae</taxon>
        <taxon>Vitis</taxon>
    </lineage>
</organism>
<dbReference type="PANTHER" id="PTHR43176:SF6">
    <property type="entry name" value="3-HYDROXYISOBUTYRYL-COA HYDROLASE"/>
    <property type="match status" value="1"/>
</dbReference>
<dbReference type="EMBL" id="JARBHA010000013">
    <property type="protein sequence ID" value="KAJ9684987.1"/>
    <property type="molecule type" value="Genomic_DNA"/>
</dbReference>
<evidence type="ECO:0000256" key="1">
    <source>
        <dbReference type="RuleBase" id="RU369070"/>
    </source>
</evidence>
<dbReference type="PANTHER" id="PTHR43176">
    <property type="entry name" value="3-HYDROXYISOBUTYRYL-COA HYDROLASE-RELATED"/>
    <property type="match status" value="1"/>
</dbReference>
<keyword evidence="2" id="KW-0812">Transmembrane</keyword>
<dbReference type="GO" id="GO:0003860">
    <property type="term" value="F:3-hydroxyisobutyryl-CoA hydrolase activity"/>
    <property type="evidence" value="ECO:0007669"/>
    <property type="project" value="UniProtKB-UniRule"/>
</dbReference>
<keyword evidence="4" id="KW-1185">Reference proteome</keyword>
<accession>A0AA38ZAF9</accession>
<dbReference type="GO" id="GO:0006574">
    <property type="term" value="P:L-valine catabolic process"/>
    <property type="evidence" value="ECO:0007669"/>
    <property type="project" value="UniProtKB-UniRule"/>
</dbReference>
<dbReference type="EC" id="3.1.2.4" evidence="1"/>
<proteinExistence type="inferred from homology"/>
<keyword evidence="1" id="KW-0378">Hydrolase</keyword>
<gene>
    <name evidence="3" type="ORF">PVL29_017138</name>
</gene>
<dbReference type="Proteomes" id="UP001168098">
    <property type="component" value="Unassembled WGS sequence"/>
</dbReference>
<comment type="function">
    <text evidence="1">Hydrolyzes 3-hydroxyisobutyryl-CoA (HIBYL-CoA), a saline catabolite. Has high activity toward isobutyryl-CoA. Could be an isobutyryl-CoA dehydrogenase that functions in valine catabolism.</text>
</comment>
<evidence type="ECO:0000313" key="4">
    <source>
        <dbReference type="Proteomes" id="UP001168098"/>
    </source>
</evidence>
<keyword evidence="2" id="KW-0472">Membrane</keyword>
<comment type="caution">
    <text evidence="3">The sequence shown here is derived from an EMBL/GenBank/DDBJ whole genome shotgun (WGS) entry which is preliminary data.</text>
</comment>
<comment type="pathway">
    <text evidence="1">Amino-acid degradation; L-valine degradation.</text>
</comment>
<sequence length="262" mass="30791">MAAQFISQILRNLEEFCIGGDVVRVLWCKLLQEATHLRLFTCNMYKTFEGQIGLFPYAGASYFLSRRIFRTYWCITRWKRNACLWSCNPFCPLKGTFSQRSLKDLLLLENALSRVASSNASTNSRVISGFSSKISKKDSAYRRVQEQNYLRKANNPRYLQCHLFLNWQQSYSCHETLIILFFFFSSSFFFILFFIMQIETLFISKWEPSKLELVSYEFVDQYFEKVDNADWEYLQLPPRANLAKNMGIKTLASWIVKDAKGI</sequence>
<name>A0AA38ZAF9_VITRO</name>
<comment type="similarity">
    <text evidence="1">Belongs to the enoyl-CoA hydratase/isomerase family.</text>
</comment>
<dbReference type="InterPro" id="IPR032259">
    <property type="entry name" value="HIBYL-CoA-H"/>
</dbReference>
<comment type="catalytic activity">
    <reaction evidence="1">
        <text>3-hydroxy-2-methylpropanoyl-CoA + H2O = 3-hydroxy-2-methylpropanoate + CoA + H(+)</text>
        <dbReference type="Rhea" id="RHEA:20888"/>
        <dbReference type="ChEBI" id="CHEBI:11805"/>
        <dbReference type="ChEBI" id="CHEBI:15377"/>
        <dbReference type="ChEBI" id="CHEBI:15378"/>
        <dbReference type="ChEBI" id="CHEBI:57287"/>
        <dbReference type="ChEBI" id="CHEBI:57340"/>
        <dbReference type="EC" id="3.1.2.4"/>
    </reaction>
</comment>
<keyword evidence="2" id="KW-1133">Transmembrane helix</keyword>
<dbReference type="AlphaFoldDB" id="A0AA38ZAF9"/>